<evidence type="ECO:0000256" key="1">
    <source>
        <dbReference type="ARBA" id="ARBA00004651"/>
    </source>
</evidence>
<evidence type="ECO:0000256" key="2">
    <source>
        <dbReference type="ARBA" id="ARBA00022475"/>
    </source>
</evidence>
<dbReference type="InterPro" id="IPR015867">
    <property type="entry name" value="N-reg_PII/ATP_PRibTrfase_C"/>
</dbReference>
<dbReference type="CDD" id="cd16380">
    <property type="entry name" value="YitT_C"/>
    <property type="match status" value="1"/>
</dbReference>
<protein>
    <submittedName>
        <fullName evidence="8">Hypothetical membrane spanning protein</fullName>
    </submittedName>
</protein>
<keyword evidence="4 6" id="KW-1133">Transmembrane helix</keyword>
<dbReference type="Pfam" id="PF02588">
    <property type="entry name" value="YitT_membrane"/>
    <property type="match status" value="1"/>
</dbReference>
<evidence type="ECO:0000256" key="4">
    <source>
        <dbReference type="ARBA" id="ARBA00022989"/>
    </source>
</evidence>
<reference evidence="8" key="1">
    <citation type="submission" date="2014-01" db="EMBL/GenBank/DDBJ databases">
        <authorList>
            <person name="Aslett M."/>
        </authorList>
    </citation>
    <scope>NUCLEOTIDE SEQUENCE</scope>
</reference>
<comment type="subcellular location">
    <subcellularLocation>
        <location evidence="1">Cell membrane</location>
        <topology evidence="1">Multi-pass membrane protein</topology>
    </subcellularLocation>
</comment>
<keyword evidence="3 6" id="KW-0812">Transmembrane</keyword>
<dbReference type="EMBL" id="HG806414">
    <property type="protein sequence ID" value="CDW58793.1"/>
    <property type="molecule type" value="Genomic_DNA"/>
</dbReference>
<dbReference type="PIRSF" id="PIRSF006483">
    <property type="entry name" value="Membrane_protein_YitT"/>
    <property type="match status" value="1"/>
</dbReference>
<evidence type="ECO:0000313" key="9">
    <source>
        <dbReference type="Proteomes" id="UP000030665"/>
    </source>
</evidence>
<dbReference type="GO" id="GO:0005886">
    <property type="term" value="C:plasma membrane"/>
    <property type="evidence" value="ECO:0007669"/>
    <property type="project" value="UniProtKB-SubCell"/>
</dbReference>
<keyword evidence="9" id="KW-1185">Reference proteome</keyword>
<dbReference type="InterPro" id="IPR019264">
    <property type="entry name" value="DUF2179"/>
</dbReference>
<reference evidence="8" key="2">
    <citation type="submission" date="2014-03" db="EMBL/GenBank/DDBJ databases">
        <title>The whipworm genome and dual-species transcriptomics of an intimate host-pathogen interaction.</title>
        <authorList>
            <person name="Foth B.J."/>
            <person name="Tsai I.J."/>
            <person name="Reid A.J."/>
            <person name="Bancroft A.J."/>
            <person name="Nichol S."/>
            <person name="Tracey A."/>
            <person name="Holroyd N."/>
            <person name="Cotton J.A."/>
            <person name="Stanley E.J."/>
            <person name="Zarowiecki M."/>
            <person name="Liu J.Z."/>
            <person name="Huckvale T."/>
            <person name="Cooper P.J."/>
            <person name="Grencis R.K."/>
            <person name="Berriman M."/>
        </authorList>
    </citation>
    <scope>NUCLEOTIDE SEQUENCE [LARGE SCALE GENOMIC DNA]</scope>
</reference>
<evidence type="ECO:0000256" key="6">
    <source>
        <dbReference type="SAM" id="Phobius"/>
    </source>
</evidence>
<accession>A0A077ZGM4</accession>
<dbReference type="InterPro" id="IPR051461">
    <property type="entry name" value="UPF0750_membrane"/>
</dbReference>
<sequence length="296" mass="32806">METTMTTRIKEILFIVVGTAIYAFGLVYLNIANHLAEGGVTGITLIIRALFGIDPAYTTLLINIPLILIGGKILGKRSFYYTILGTVCLSVFLWIWQRIPLQINLDHDLFIVSILAGLFAGFGSGLVYRNGGTTGGADVIARILEQKIGFTMGKSLLIFDIVVLICSLTYLDLKRMMYTLIVSFVFSKVVDVLSSGGYAAKGVMIISNESNVIAELLMAHLERGVTYLHGEGGFSSELKRIVYIVVSQQEINEVKKIIHSVDEKAFILISNVHDVEGEGFTYLRPQRRRFTLKRSN</sequence>
<feature type="transmembrane region" description="Helical" evidence="6">
    <location>
        <begin position="148"/>
        <end position="171"/>
    </location>
</feature>
<feature type="transmembrane region" description="Helical" evidence="6">
    <location>
        <begin position="12"/>
        <end position="31"/>
    </location>
</feature>
<feature type="transmembrane region" description="Helical" evidence="6">
    <location>
        <begin position="109"/>
        <end position="128"/>
    </location>
</feature>
<dbReference type="InterPro" id="IPR003740">
    <property type="entry name" value="YitT"/>
</dbReference>
<gene>
    <name evidence="8" type="ORF">TTRE_0000711801</name>
</gene>
<dbReference type="OrthoDB" id="410267at2759"/>
<evidence type="ECO:0000259" key="7">
    <source>
        <dbReference type="Pfam" id="PF10035"/>
    </source>
</evidence>
<name>A0A077ZGM4_TRITR</name>
<feature type="transmembrane region" description="Helical" evidence="6">
    <location>
        <begin position="79"/>
        <end position="97"/>
    </location>
</feature>
<dbReference type="PANTHER" id="PTHR33545">
    <property type="entry name" value="UPF0750 MEMBRANE PROTEIN YITT-RELATED"/>
    <property type="match status" value="1"/>
</dbReference>
<dbReference type="Pfam" id="PF10035">
    <property type="entry name" value="DUF2179"/>
    <property type="match status" value="1"/>
</dbReference>
<keyword evidence="2" id="KW-1003">Cell membrane</keyword>
<evidence type="ECO:0000256" key="3">
    <source>
        <dbReference type="ARBA" id="ARBA00022692"/>
    </source>
</evidence>
<feature type="transmembrane region" description="Helical" evidence="6">
    <location>
        <begin position="43"/>
        <end position="67"/>
    </location>
</feature>
<proteinExistence type="predicted"/>
<dbReference type="Gene3D" id="3.30.70.120">
    <property type="match status" value="1"/>
</dbReference>
<evidence type="ECO:0000313" key="8">
    <source>
        <dbReference type="EMBL" id="CDW58793.1"/>
    </source>
</evidence>
<organism evidence="8 9">
    <name type="scientific">Trichuris trichiura</name>
    <name type="common">Whipworm</name>
    <name type="synonym">Trichocephalus trichiurus</name>
    <dbReference type="NCBI Taxonomy" id="36087"/>
    <lineage>
        <taxon>Eukaryota</taxon>
        <taxon>Metazoa</taxon>
        <taxon>Ecdysozoa</taxon>
        <taxon>Nematoda</taxon>
        <taxon>Enoplea</taxon>
        <taxon>Dorylaimia</taxon>
        <taxon>Trichinellida</taxon>
        <taxon>Trichuridae</taxon>
        <taxon>Trichuris</taxon>
    </lineage>
</organism>
<dbReference type="AlphaFoldDB" id="A0A077ZGM4"/>
<keyword evidence="5 6" id="KW-0472">Membrane</keyword>
<evidence type="ECO:0000256" key="5">
    <source>
        <dbReference type="ARBA" id="ARBA00023136"/>
    </source>
</evidence>
<feature type="domain" description="DUF2179" evidence="7">
    <location>
        <begin position="223"/>
        <end position="277"/>
    </location>
</feature>
<feature type="transmembrane region" description="Helical" evidence="6">
    <location>
        <begin position="177"/>
        <end position="200"/>
    </location>
</feature>
<dbReference type="PANTHER" id="PTHR33545:SF10">
    <property type="entry name" value="UPF0750 MEMBRANE PROTEIN YPJC"/>
    <property type="match status" value="1"/>
</dbReference>
<dbReference type="Proteomes" id="UP000030665">
    <property type="component" value="Unassembled WGS sequence"/>
</dbReference>